<feature type="transmembrane region" description="Helical" evidence="7">
    <location>
        <begin position="462"/>
        <end position="481"/>
    </location>
</feature>
<keyword evidence="6 7" id="KW-0472">Membrane</keyword>
<feature type="transmembrane region" description="Helical" evidence="7">
    <location>
        <begin position="552"/>
        <end position="575"/>
    </location>
</feature>
<accession>A0A061JC83</accession>
<protein>
    <recommendedName>
        <fullName evidence="7">Phosphate transporter</fullName>
    </recommendedName>
</protein>
<comment type="caution">
    <text evidence="9">The sequence shown here is derived from an EMBL/GenBank/DDBJ whole genome shotgun (WGS) entry which is preliminary data.</text>
</comment>
<comment type="similarity">
    <text evidence="7">Belongs to the inorganic phosphate transporter (PiT) (TC 2.A.20) family.</text>
</comment>
<dbReference type="VEuPathDB" id="TriTrypDB:TRSC58_00266"/>
<feature type="transmembrane region" description="Helical" evidence="7">
    <location>
        <begin position="215"/>
        <end position="237"/>
    </location>
</feature>
<dbReference type="GO" id="GO:0035435">
    <property type="term" value="P:phosphate ion transmembrane transport"/>
    <property type="evidence" value="ECO:0007669"/>
    <property type="project" value="TreeGrafter"/>
</dbReference>
<feature type="compositionally biased region" description="Polar residues" evidence="8">
    <location>
        <begin position="385"/>
        <end position="394"/>
    </location>
</feature>
<evidence type="ECO:0000256" key="4">
    <source>
        <dbReference type="ARBA" id="ARBA00022692"/>
    </source>
</evidence>
<evidence type="ECO:0000256" key="7">
    <source>
        <dbReference type="RuleBase" id="RU363058"/>
    </source>
</evidence>
<name>A0A061JC83_TRYRA</name>
<dbReference type="GO" id="GO:0016020">
    <property type="term" value="C:membrane"/>
    <property type="evidence" value="ECO:0007669"/>
    <property type="project" value="UniProtKB-SubCell"/>
</dbReference>
<feature type="transmembrane region" description="Helical" evidence="7">
    <location>
        <begin position="414"/>
        <end position="432"/>
    </location>
</feature>
<dbReference type="OrthoDB" id="260807at2759"/>
<sequence>MRTSRLPAPAALHLMFFFCLFFSVCLLFSTHRARFIFPSTTTSANATFGKQAEFGARLLMINQYLWIAIVGGIVAFLTGCGVGMNDLANAFGTTYGSRVLTLKQIIVLASVCELAGAISLGGEVTSTISGGIADASQFASEPYILMYGMLCALGAAFLWLLLATILTLPVSSTHSIAGGIIGFALVYSGASGVSWSKKKNEFPFVSGVVPIIASWFISPLLAGIAAATVFSIIRALVLRPANSVQRALYAVPVIVCVAFFLESFFVLFKGAKARLHWSVEKALWVAAVIGACAGIVSIAFIPLLRRRVRWMTERAEEQAAEAARSAAEAEQQAAAGSFVEEQQEDAPAADGTAPGNVAAGGTMDADAKAAKKSNEPVTGGIVGPSDNSSNSGRQVTESELPFTVQLFDNRAEYVFRYLQVFTAVCASFAHGASDVSNAMGPFAAIYAIYRTRAVVSVSDTPMWILFLGGGGLVLGLATFGVRIMRLLGERIATITPSRGFSAELSTALVVSFASGYGVPISSTHCITGAVVAISVVDVGFLKLRWIIIAKLYAGWIMTLVICGVISALFFAQGIYSPSRAG</sequence>
<feature type="transmembrane region" description="Helical" evidence="7">
    <location>
        <begin position="282"/>
        <end position="304"/>
    </location>
</feature>
<dbReference type="PANTHER" id="PTHR11101">
    <property type="entry name" value="PHOSPHATE TRANSPORTER"/>
    <property type="match status" value="1"/>
</dbReference>
<evidence type="ECO:0000256" key="3">
    <source>
        <dbReference type="ARBA" id="ARBA00022592"/>
    </source>
</evidence>
<keyword evidence="10" id="KW-1185">Reference proteome</keyword>
<dbReference type="PANTHER" id="PTHR11101:SF96">
    <property type="entry name" value="PHOSPHATE TRANSPORTER"/>
    <property type="match status" value="1"/>
</dbReference>
<evidence type="ECO:0000256" key="2">
    <source>
        <dbReference type="ARBA" id="ARBA00022448"/>
    </source>
</evidence>
<evidence type="ECO:0000313" key="9">
    <source>
        <dbReference type="EMBL" id="ESL11975.1"/>
    </source>
</evidence>
<keyword evidence="2 7" id="KW-0813">Transport</keyword>
<dbReference type="Pfam" id="PF01384">
    <property type="entry name" value="PHO4"/>
    <property type="match status" value="1"/>
</dbReference>
<dbReference type="GO" id="GO:0005315">
    <property type="term" value="F:phosphate transmembrane transporter activity"/>
    <property type="evidence" value="ECO:0007669"/>
    <property type="project" value="InterPro"/>
</dbReference>
<dbReference type="InterPro" id="IPR001204">
    <property type="entry name" value="Phos_transporter"/>
</dbReference>
<feature type="transmembrane region" description="Helical" evidence="7">
    <location>
        <begin position="249"/>
        <end position="270"/>
    </location>
</feature>
<proteinExistence type="inferred from homology"/>
<feature type="region of interest" description="Disordered" evidence="8">
    <location>
        <begin position="334"/>
        <end position="394"/>
    </location>
</feature>
<feature type="transmembrane region" description="Helical" evidence="7">
    <location>
        <begin position="105"/>
        <end position="124"/>
    </location>
</feature>
<dbReference type="EMBL" id="AUPL01000266">
    <property type="protein sequence ID" value="ESL11975.1"/>
    <property type="molecule type" value="Genomic_DNA"/>
</dbReference>
<comment type="function">
    <text evidence="7">Sodium-phosphate symporter.</text>
</comment>
<keyword evidence="5 7" id="KW-1133">Transmembrane helix</keyword>
<reference evidence="9 10" key="1">
    <citation type="submission" date="2013-07" db="EMBL/GenBank/DDBJ databases">
        <authorList>
            <person name="Stoco P.H."/>
            <person name="Wagner G."/>
            <person name="Gerber A."/>
            <person name="Zaha A."/>
            <person name="Thompson C."/>
            <person name="Bartholomeu D.C."/>
            <person name="Luckemeyer D.D."/>
            <person name="Bahia D."/>
            <person name="Loreto E."/>
            <person name="Prestes E.B."/>
            <person name="Lima F.M."/>
            <person name="Rodrigues-Luiz G."/>
            <person name="Vallejo G.A."/>
            <person name="Filho J.F."/>
            <person name="Monteiro K.M."/>
            <person name="Tyler K.M."/>
            <person name="de Almeida L.G."/>
            <person name="Ortiz M.F."/>
            <person name="Siervo M.A."/>
            <person name="de Moraes M.H."/>
            <person name="Cunha O.L."/>
            <person name="Mendonca-Neto R."/>
            <person name="Silva R."/>
            <person name="Teixeira S.M."/>
            <person name="Murta S.M."/>
            <person name="Sincero T.C."/>
            <person name="Mendes T.A."/>
            <person name="Urmenyi T.P."/>
            <person name="Silva V.G."/>
            <person name="da Rocha W.D."/>
            <person name="Andersson B."/>
            <person name="Romanha A.J."/>
            <person name="Steindel M."/>
            <person name="de Vasconcelos A.T."/>
            <person name="Grisard E.C."/>
        </authorList>
    </citation>
    <scope>NUCLEOTIDE SEQUENCE [LARGE SCALE GENOMIC DNA]</scope>
    <source>
        <strain evidence="9 10">SC58</strain>
    </source>
</reference>
<evidence type="ECO:0000256" key="1">
    <source>
        <dbReference type="ARBA" id="ARBA00004141"/>
    </source>
</evidence>
<gene>
    <name evidence="9" type="ORF">TRSC58_00266</name>
</gene>
<evidence type="ECO:0000313" key="10">
    <source>
        <dbReference type="Proteomes" id="UP000031737"/>
    </source>
</evidence>
<organism evidence="9 10">
    <name type="scientific">Trypanosoma rangeli SC58</name>
    <dbReference type="NCBI Taxonomy" id="429131"/>
    <lineage>
        <taxon>Eukaryota</taxon>
        <taxon>Discoba</taxon>
        <taxon>Euglenozoa</taxon>
        <taxon>Kinetoplastea</taxon>
        <taxon>Metakinetoplastina</taxon>
        <taxon>Trypanosomatida</taxon>
        <taxon>Trypanosomatidae</taxon>
        <taxon>Trypanosoma</taxon>
        <taxon>Herpetosoma</taxon>
    </lineage>
</organism>
<comment type="subcellular location">
    <subcellularLocation>
        <location evidence="1 7">Membrane</location>
        <topology evidence="1 7">Multi-pass membrane protein</topology>
    </subcellularLocation>
</comment>
<evidence type="ECO:0000256" key="6">
    <source>
        <dbReference type="ARBA" id="ARBA00023136"/>
    </source>
</evidence>
<keyword evidence="4 7" id="KW-0812">Transmembrane</keyword>
<dbReference type="AlphaFoldDB" id="A0A061JC83"/>
<evidence type="ECO:0000256" key="8">
    <source>
        <dbReference type="SAM" id="MobiDB-lite"/>
    </source>
</evidence>
<feature type="transmembrane region" description="Helical" evidence="7">
    <location>
        <begin position="64"/>
        <end position="84"/>
    </location>
</feature>
<feature type="transmembrane region" description="Helical" evidence="7">
    <location>
        <begin position="144"/>
        <end position="168"/>
    </location>
</feature>
<keyword evidence="3 7" id="KW-0592">Phosphate transport</keyword>
<feature type="transmembrane region" description="Helical" evidence="7">
    <location>
        <begin position="175"/>
        <end position="195"/>
    </location>
</feature>
<feature type="compositionally biased region" description="Basic and acidic residues" evidence="8">
    <location>
        <begin position="365"/>
        <end position="374"/>
    </location>
</feature>
<evidence type="ECO:0000256" key="5">
    <source>
        <dbReference type="ARBA" id="ARBA00022989"/>
    </source>
</evidence>
<dbReference type="Proteomes" id="UP000031737">
    <property type="component" value="Unassembled WGS sequence"/>
</dbReference>